<dbReference type="PANTHER" id="PTHR42799">
    <property type="entry name" value="MITOCHONDRIAL PEPTIDE METHIONINE SULFOXIDE REDUCTASE"/>
    <property type="match status" value="1"/>
</dbReference>
<reference evidence="7 8" key="1">
    <citation type="submission" date="2020-08" db="EMBL/GenBank/DDBJ databases">
        <title>Complete genome sequence of Raphidiopsis curvispora isolated from drinking water reservoir in South Korea.</title>
        <authorList>
            <person name="Jeong J."/>
        </authorList>
    </citation>
    <scope>NUCLEOTIDE SEQUENCE [LARGE SCALE GENOMIC DNA]</scope>
    <source>
        <strain evidence="7 8">GIHE-G1</strain>
    </source>
</reference>
<evidence type="ECO:0000313" key="7">
    <source>
        <dbReference type="EMBL" id="QNP28596.1"/>
    </source>
</evidence>
<dbReference type="Pfam" id="PF01625">
    <property type="entry name" value="PMSR"/>
    <property type="match status" value="1"/>
</dbReference>
<gene>
    <name evidence="5 7" type="primary">msrA</name>
    <name evidence="7" type="ORF">IAR63_11855</name>
</gene>
<evidence type="ECO:0000256" key="2">
    <source>
        <dbReference type="ARBA" id="ARBA00023002"/>
    </source>
</evidence>
<evidence type="ECO:0000256" key="1">
    <source>
        <dbReference type="ARBA" id="ARBA00005591"/>
    </source>
</evidence>
<organism evidence="7 8">
    <name type="scientific">Cylindrospermopsis curvispora GIHE-G1</name>
    <dbReference type="NCBI Taxonomy" id="2666332"/>
    <lineage>
        <taxon>Bacteria</taxon>
        <taxon>Bacillati</taxon>
        <taxon>Cyanobacteriota</taxon>
        <taxon>Cyanophyceae</taxon>
        <taxon>Nostocales</taxon>
        <taxon>Aphanizomenonaceae</taxon>
        <taxon>Cylindrospermopsis</taxon>
    </lineage>
</organism>
<dbReference type="SUPFAM" id="SSF55068">
    <property type="entry name" value="Peptide methionine sulfoxide reductase"/>
    <property type="match status" value="1"/>
</dbReference>
<dbReference type="InterPro" id="IPR050162">
    <property type="entry name" value="MsrA_MetSO_reductase"/>
</dbReference>
<feature type="active site" evidence="5">
    <location>
        <position position="56"/>
    </location>
</feature>
<keyword evidence="2 5" id="KW-0560">Oxidoreductase</keyword>
<evidence type="ECO:0000256" key="3">
    <source>
        <dbReference type="ARBA" id="ARBA00047806"/>
    </source>
</evidence>
<proteinExistence type="inferred from homology"/>
<dbReference type="KEGG" id="ccur:IAR63_11855"/>
<dbReference type="GO" id="GO:0005737">
    <property type="term" value="C:cytoplasm"/>
    <property type="evidence" value="ECO:0007669"/>
    <property type="project" value="TreeGrafter"/>
</dbReference>
<dbReference type="EC" id="1.8.4.11" evidence="5"/>
<evidence type="ECO:0000256" key="5">
    <source>
        <dbReference type="HAMAP-Rule" id="MF_01401"/>
    </source>
</evidence>
<comment type="catalytic activity">
    <reaction evidence="4 5">
        <text>[thioredoxin]-disulfide + L-methionine + H2O = L-methionine (S)-S-oxide + [thioredoxin]-dithiol</text>
        <dbReference type="Rhea" id="RHEA:19993"/>
        <dbReference type="Rhea" id="RHEA-COMP:10698"/>
        <dbReference type="Rhea" id="RHEA-COMP:10700"/>
        <dbReference type="ChEBI" id="CHEBI:15377"/>
        <dbReference type="ChEBI" id="CHEBI:29950"/>
        <dbReference type="ChEBI" id="CHEBI:50058"/>
        <dbReference type="ChEBI" id="CHEBI:57844"/>
        <dbReference type="ChEBI" id="CHEBI:58772"/>
        <dbReference type="EC" id="1.8.4.11"/>
    </reaction>
</comment>
<comment type="similarity">
    <text evidence="1 5">Belongs to the MsrA Met sulfoxide reductase family.</text>
</comment>
<comment type="catalytic activity">
    <reaction evidence="3 5">
        <text>L-methionyl-[protein] + [thioredoxin]-disulfide + H2O = L-methionyl-(S)-S-oxide-[protein] + [thioredoxin]-dithiol</text>
        <dbReference type="Rhea" id="RHEA:14217"/>
        <dbReference type="Rhea" id="RHEA-COMP:10698"/>
        <dbReference type="Rhea" id="RHEA-COMP:10700"/>
        <dbReference type="Rhea" id="RHEA-COMP:12313"/>
        <dbReference type="Rhea" id="RHEA-COMP:12315"/>
        <dbReference type="ChEBI" id="CHEBI:15377"/>
        <dbReference type="ChEBI" id="CHEBI:16044"/>
        <dbReference type="ChEBI" id="CHEBI:29950"/>
        <dbReference type="ChEBI" id="CHEBI:44120"/>
        <dbReference type="ChEBI" id="CHEBI:50058"/>
        <dbReference type="EC" id="1.8.4.11"/>
    </reaction>
</comment>
<dbReference type="PANTHER" id="PTHR42799:SF2">
    <property type="entry name" value="MITOCHONDRIAL PEPTIDE METHIONINE SULFOXIDE REDUCTASE"/>
    <property type="match status" value="1"/>
</dbReference>
<dbReference type="FunFam" id="3.30.1060.10:FF:000001">
    <property type="entry name" value="Peptide methionine sulfoxide reductase MsrA"/>
    <property type="match status" value="1"/>
</dbReference>
<evidence type="ECO:0000259" key="6">
    <source>
        <dbReference type="Pfam" id="PF01625"/>
    </source>
</evidence>
<evidence type="ECO:0000313" key="8">
    <source>
        <dbReference type="Proteomes" id="UP000516013"/>
    </source>
</evidence>
<dbReference type="GO" id="GO:0008113">
    <property type="term" value="F:peptide-methionine (S)-S-oxide reductase activity"/>
    <property type="evidence" value="ECO:0007669"/>
    <property type="project" value="UniProtKB-UniRule"/>
</dbReference>
<dbReference type="Gene3D" id="3.30.1060.10">
    <property type="entry name" value="Peptide methionine sulphoxide reductase MsrA"/>
    <property type="match status" value="1"/>
</dbReference>
<dbReference type="InterPro" id="IPR036509">
    <property type="entry name" value="Met_Sox_Rdtase_MsrA_sf"/>
</dbReference>
<dbReference type="AlphaFoldDB" id="A0A7H0EXT0"/>
<name>A0A7H0EXT0_9CYAN</name>
<feature type="domain" description="Peptide methionine sulphoxide reductase MsrA" evidence="6">
    <location>
        <begin position="49"/>
        <end position="202"/>
    </location>
</feature>
<dbReference type="HAMAP" id="MF_01401">
    <property type="entry name" value="MsrA"/>
    <property type="match status" value="1"/>
</dbReference>
<accession>A0A7H0EXT0</accession>
<evidence type="ECO:0000256" key="4">
    <source>
        <dbReference type="ARBA" id="ARBA00048782"/>
    </source>
</evidence>
<dbReference type="NCBIfam" id="TIGR00401">
    <property type="entry name" value="msrA"/>
    <property type="match status" value="1"/>
</dbReference>
<protein>
    <recommendedName>
        <fullName evidence="5">Peptide methionine sulfoxide reductase MsrA</fullName>
        <shortName evidence="5">Protein-methionine-S-oxide reductase</shortName>
        <ecNumber evidence="5">1.8.4.11</ecNumber>
    </recommendedName>
    <alternativeName>
        <fullName evidence="5">Peptide-methionine (S)-S-oxide reductase</fullName>
        <shortName evidence="5">Peptide Met(O) reductase</shortName>
    </alternativeName>
</protein>
<dbReference type="Proteomes" id="UP000516013">
    <property type="component" value="Chromosome"/>
</dbReference>
<dbReference type="RefSeq" id="WP_187705417.1">
    <property type="nucleotide sequence ID" value="NZ_CP060822.1"/>
</dbReference>
<dbReference type="EMBL" id="CP060822">
    <property type="protein sequence ID" value="QNP28596.1"/>
    <property type="molecule type" value="Genomic_DNA"/>
</dbReference>
<comment type="function">
    <text evidence="5">Has an important function as a repair enzyme for proteins that have been inactivated by oxidation. Catalyzes the reversible oxidation-reduction of methionine sulfoxide in proteins to methionine.</text>
</comment>
<dbReference type="GO" id="GO:0034599">
    <property type="term" value="P:cellular response to oxidative stress"/>
    <property type="evidence" value="ECO:0007669"/>
    <property type="project" value="TreeGrafter"/>
</dbReference>
<keyword evidence="8" id="KW-1185">Reference proteome</keyword>
<dbReference type="InterPro" id="IPR002569">
    <property type="entry name" value="Met_Sox_Rdtase_MsrA_dom"/>
</dbReference>
<sequence length="221" mass="24511">MGLFGFNKKVAMPTPDQALPGRQQKMPVPATHYVNNNPLQPPFPPEMETAMFGLGCFWGAERKFWQQQGVYSTAVGYAAGYTPNPTYREVCTGMTGHNEVVFVVFNPKIITYSQLLKVFWESHDPTQGMRQGNDVGTQYRSGIYSYSPEQKQLAESSMNAYQQALTNAGYGKITTEILDAPEFYYAEDYHQQYLAKNPGGYCGLGGTNVSCPVSVFSTSVS</sequence>